<keyword evidence="3" id="KW-1185">Reference proteome</keyword>
<feature type="domain" description="ATP-grasp fold PylC-type" evidence="1">
    <location>
        <begin position="129"/>
        <end position="276"/>
    </location>
</feature>
<dbReference type="EMBL" id="AP025730">
    <property type="protein sequence ID" value="BDI06596.1"/>
    <property type="molecule type" value="Genomic_DNA"/>
</dbReference>
<dbReference type="RefSeq" id="WP_251969856.1">
    <property type="nucleotide sequence ID" value="NZ_AP025730.1"/>
</dbReference>
<dbReference type="InterPro" id="IPR003806">
    <property type="entry name" value="ATP-grasp_PylC-type"/>
</dbReference>
<evidence type="ECO:0000259" key="1">
    <source>
        <dbReference type="Pfam" id="PF02655"/>
    </source>
</evidence>
<dbReference type="Pfam" id="PF02655">
    <property type="entry name" value="ATP-grasp_3"/>
    <property type="match status" value="1"/>
</dbReference>
<proteinExistence type="predicted"/>
<dbReference type="SUPFAM" id="SSF56059">
    <property type="entry name" value="Glutathione synthetase ATP-binding domain-like"/>
    <property type="match status" value="1"/>
</dbReference>
<organism evidence="2 3">
    <name type="scientific">Sphaerotilus microaerophilus</name>
    <dbReference type="NCBI Taxonomy" id="2914710"/>
    <lineage>
        <taxon>Bacteria</taxon>
        <taxon>Pseudomonadati</taxon>
        <taxon>Pseudomonadota</taxon>
        <taxon>Betaproteobacteria</taxon>
        <taxon>Burkholderiales</taxon>
        <taxon>Sphaerotilaceae</taxon>
        <taxon>Sphaerotilus</taxon>
    </lineage>
</organism>
<accession>A0ABM7YPZ9</accession>
<gene>
    <name evidence="2" type="ORF">CATMQ487_35660</name>
</gene>
<name>A0ABM7YPZ9_9BURK</name>
<protein>
    <recommendedName>
        <fullName evidence="1">ATP-grasp fold PylC-type domain-containing protein</fullName>
    </recommendedName>
</protein>
<evidence type="ECO:0000313" key="3">
    <source>
        <dbReference type="Proteomes" id="UP001057498"/>
    </source>
</evidence>
<evidence type="ECO:0000313" key="2">
    <source>
        <dbReference type="EMBL" id="BDI06596.1"/>
    </source>
</evidence>
<dbReference type="Proteomes" id="UP001057498">
    <property type="component" value="Chromosome"/>
</dbReference>
<dbReference type="Gene3D" id="3.30.470.20">
    <property type="entry name" value="ATP-grasp fold, B domain"/>
    <property type="match status" value="1"/>
</dbReference>
<sequence>MPSLPIAIAGLSVRAAAEAARRDGFAVTALDAFGDLDTRAAAAHWHRLRLDPAQPWQVDLASLDAALHEARLPPGTPLLLTSGFAAEGATLGPWLTRWELGSGPDLGLRFAGTRPHNADVLRQPQRFFAALDALGLPYPPVSFAAPADPAGWLCKDFGGAGGVQVQRTAPAADRLPRRYWQRELAGTPMSLTFLADGRRAALLGLNRQLLALTPERPWRFGGVIGPLPAAAAQRAQWQGWLDALAFQFHLQGLCSLDLLDTPGGWQILEVNPRWSASAALYGPDGGLVQAHLDACTGSLPDPAALARLRGARVRGSAIAYARTALPFDAPRWQRLLDAAQALDLHDLPAAPLTVAAGEPLCTLCAHAPTEAAVATTLAQRHAALADLLGNESLDDLALPTQPPMETSSP</sequence>
<reference evidence="2" key="1">
    <citation type="submission" date="2022-04" db="EMBL/GenBank/DDBJ databases">
        <title>Whole genome sequence of Sphaerotilus sp. FB-5.</title>
        <authorList>
            <person name="Takeda M."/>
            <person name="Narihara S."/>
            <person name="Akimoto M."/>
            <person name="Akimoto R."/>
            <person name="Nishiyashiki S."/>
            <person name="Murakami T."/>
        </authorList>
    </citation>
    <scope>NUCLEOTIDE SEQUENCE</scope>
    <source>
        <strain evidence="2">FB-5</strain>
    </source>
</reference>